<dbReference type="InterPro" id="IPR013087">
    <property type="entry name" value="Znf_C2H2_type"/>
</dbReference>
<evidence type="ECO:0000256" key="6">
    <source>
        <dbReference type="ARBA" id="ARBA00023015"/>
    </source>
</evidence>
<evidence type="ECO:0000256" key="8">
    <source>
        <dbReference type="ARBA" id="ARBA00023242"/>
    </source>
</evidence>
<evidence type="ECO:0000256" key="3">
    <source>
        <dbReference type="ARBA" id="ARBA00022737"/>
    </source>
</evidence>
<keyword evidence="4 9" id="KW-0863">Zinc-finger</keyword>
<keyword evidence="6" id="KW-0805">Transcription regulation</keyword>
<dbReference type="PANTHER" id="PTHR47772:SF13">
    <property type="entry name" value="GASTRULA ZINC FINGER PROTEIN XLCGF49.1-LIKE-RELATED"/>
    <property type="match status" value="1"/>
</dbReference>
<feature type="domain" description="C2H2-type" evidence="11">
    <location>
        <begin position="314"/>
        <end position="336"/>
    </location>
</feature>
<gene>
    <name evidence="12" type="ORF">SSLN_LOCUS10636</name>
</gene>
<evidence type="ECO:0000313" key="12">
    <source>
        <dbReference type="EMBL" id="VDL97021.1"/>
    </source>
</evidence>
<dbReference type="WBParaSite" id="SSLN_0001104901-mRNA-1">
    <property type="protein sequence ID" value="SSLN_0001104901-mRNA-1"/>
    <property type="gene ID" value="SSLN_0001104901"/>
</dbReference>
<accession>A0A183T2D8</accession>
<sequence>MFGRNSLRPDFLLVRQKLQLCGGGGGGGGGGSGSGRRHLMFWFFPAATPRPTFTTGGLNQVRASGVICASTPEDLTQDRPAWRRFVKTGSAIYEANWFAAAKAKRAARKSPAPRTNTANAQALPTCPRCQCVFRARISLVGHPRTQCTNNLTIPTSTSNSVNPPSDLLILTPVINSITPTIIESTTQGSSPVTPSTETTTAFAFTTTTTIRDGDSLLNGLQCDRTFISRIYQVGHSRIHCTETGEPLPGAPSHSRDRRLHCPHCPRAFTHRIGLFGHMRIHNSGINHNADNTDTPCTPSEPLPGAPSHSRDRRLHCPHCPRAFTHRMGLFGHKRIHDSGIHHNADNTDTQCAPSAPAIRSAPDTLTTMNDIPPVSTDFSCPQCARNFNSRIGLVDHL</sequence>
<evidence type="ECO:0000259" key="11">
    <source>
        <dbReference type="PROSITE" id="PS50157"/>
    </source>
</evidence>
<evidence type="ECO:0000256" key="2">
    <source>
        <dbReference type="ARBA" id="ARBA00022723"/>
    </source>
</evidence>
<dbReference type="InterPro" id="IPR036236">
    <property type="entry name" value="Znf_C2H2_sf"/>
</dbReference>
<reference evidence="12 13" key="2">
    <citation type="submission" date="2018-11" db="EMBL/GenBank/DDBJ databases">
        <authorList>
            <consortium name="Pathogen Informatics"/>
        </authorList>
    </citation>
    <scope>NUCLEOTIDE SEQUENCE [LARGE SCALE GENOMIC DNA]</scope>
    <source>
        <strain evidence="12 13">NST_G2</strain>
    </source>
</reference>
<dbReference type="SUPFAM" id="SSF57667">
    <property type="entry name" value="beta-beta-alpha zinc fingers"/>
    <property type="match status" value="2"/>
</dbReference>
<dbReference type="OrthoDB" id="6220440at2759"/>
<organism evidence="14">
    <name type="scientific">Schistocephalus solidus</name>
    <name type="common">Tapeworm</name>
    <dbReference type="NCBI Taxonomy" id="70667"/>
    <lineage>
        <taxon>Eukaryota</taxon>
        <taxon>Metazoa</taxon>
        <taxon>Spiralia</taxon>
        <taxon>Lophotrochozoa</taxon>
        <taxon>Platyhelminthes</taxon>
        <taxon>Cestoda</taxon>
        <taxon>Eucestoda</taxon>
        <taxon>Diphyllobothriidea</taxon>
        <taxon>Diphyllobothriidae</taxon>
        <taxon>Schistocephalus</taxon>
    </lineage>
</organism>
<evidence type="ECO:0000313" key="13">
    <source>
        <dbReference type="Proteomes" id="UP000275846"/>
    </source>
</evidence>
<dbReference type="Gene3D" id="3.30.160.60">
    <property type="entry name" value="Classic Zinc Finger"/>
    <property type="match status" value="1"/>
</dbReference>
<feature type="domain" description="C2H2-type" evidence="11">
    <location>
        <begin position="378"/>
        <end position="397"/>
    </location>
</feature>
<dbReference type="InterPro" id="IPR050636">
    <property type="entry name" value="C2H2-ZF_domain-containing"/>
</dbReference>
<evidence type="ECO:0000256" key="9">
    <source>
        <dbReference type="PROSITE-ProRule" id="PRU00042"/>
    </source>
</evidence>
<comment type="subcellular location">
    <subcellularLocation>
        <location evidence="1">Nucleus</location>
    </subcellularLocation>
</comment>
<dbReference type="Proteomes" id="UP000275846">
    <property type="component" value="Unassembled WGS sequence"/>
</dbReference>
<keyword evidence="7" id="KW-0804">Transcription</keyword>
<evidence type="ECO:0000256" key="4">
    <source>
        <dbReference type="ARBA" id="ARBA00022771"/>
    </source>
</evidence>
<reference evidence="14" key="1">
    <citation type="submission" date="2016-06" db="UniProtKB">
        <authorList>
            <consortium name="WormBaseParasite"/>
        </authorList>
    </citation>
    <scope>IDENTIFICATION</scope>
</reference>
<keyword evidence="5" id="KW-0862">Zinc</keyword>
<dbReference type="GO" id="GO:0008270">
    <property type="term" value="F:zinc ion binding"/>
    <property type="evidence" value="ECO:0007669"/>
    <property type="project" value="UniProtKB-KW"/>
</dbReference>
<feature type="region of interest" description="Disordered" evidence="10">
    <location>
        <begin position="285"/>
        <end position="312"/>
    </location>
</feature>
<dbReference type="AlphaFoldDB" id="A0A183T2D8"/>
<dbReference type="PANTHER" id="PTHR47772">
    <property type="entry name" value="ZINC FINGER PROTEIN 200"/>
    <property type="match status" value="1"/>
</dbReference>
<feature type="compositionally biased region" description="Polar residues" evidence="10">
    <location>
        <begin position="285"/>
        <end position="297"/>
    </location>
</feature>
<dbReference type="STRING" id="70667.A0A183T2D8"/>
<evidence type="ECO:0000256" key="1">
    <source>
        <dbReference type="ARBA" id="ARBA00004123"/>
    </source>
</evidence>
<evidence type="ECO:0000256" key="10">
    <source>
        <dbReference type="SAM" id="MobiDB-lite"/>
    </source>
</evidence>
<keyword evidence="3" id="KW-0677">Repeat</keyword>
<evidence type="ECO:0000256" key="7">
    <source>
        <dbReference type="ARBA" id="ARBA00023163"/>
    </source>
</evidence>
<keyword evidence="2" id="KW-0479">Metal-binding</keyword>
<proteinExistence type="predicted"/>
<name>A0A183T2D8_SCHSO</name>
<feature type="domain" description="C2H2-type" evidence="11">
    <location>
        <begin position="259"/>
        <end position="281"/>
    </location>
</feature>
<dbReference type="GO" id="GO:0005634">
    <property type="term" value="C:nucleus"/>
    <property type="evidence" value="ECO:0007669"/>
    <property type="project" value="UniProtKB-SubCell"/>
</dbReference>
<evidence type="ECO:0000256" key="5">
    <source>
        <dbReference type="ARBA" id="ARBA00022833"/>
    </source>
</evidence>
<protein>
    <submittedName>
        <fullName evidence="14">C2H2-type domain-containing protein</fullName>
    </submittedName>
</protein>
<keyword evidence="13" id="KW-1185">Reference proteome</keyword>
<keyword evidence="8" id="KW-0539">Nucleus</keyword>
<evidence type="ECO:0000313" key="14">
    <source>
        <dbReference type="WBParaSite" id="SSLN_0001104901-mRNA-1"/>
    </source>
</evidence>
<dbReference type="SMART" id="SM00355">
    <property type="entry name" value="ZnF_C2H2"/>
    <property type="match status" value="3"/>
</dbReference>
<dbReference type="EMBL" id="UYSU01035998">
    <property type="protein sequence ID" value="VDL97021.1"/>
    <property type="molecule type" value="Genomic_DNA"/>
</dbReference>
<dbReference type="PROSITE" id="PS50157">
    <property type="entry name" value="ZINC_FINGER_C2H2_2"/>
    <property type="match status" value="3"/>
</dbReference>
<dbReference type="PROSITE" id="PS00028">
    <property type="entry name" value="ZINC_FINGER_C2H2_1"/>
    <property type="match status" value="2"/>
</dbReference>
<dbReference type="Pfam" id="PF00096">
    <property type="entry name" value="zf-C2H2"/>
    <property type="match status" value="1"/>
</dbReference>